<dbReference type="EMBL" id="VSSQ01044243">
    <property type="protein sequence ID" value="MPM98045.1"/>
    <property type="molecule type" value="Genomic_DNA"/>
</dbReference>
<organism evidence="1">
    <name type="scientific">bioreactor metagenome</name>
    <dbReference type="NCBI Taxonomy" id="1076179"/>
    <lineage>
        <taxon>unclassified sequences</taxon>
        <taxon>metagenomes</taxon>
        <taxon>ecological metagenomes</taxon>
    </lineage>
</organism>
<reference evidence="1" key="1">
    <citation type="submission" date="2019-08" db="EMBL/GenBank/DDBJ databases">
        <authorList>
            <person name="Kucharzyk K."/>
            <person name="Murdoch R.W."/>
            <person name="Higgins S."/>
            <person name="Loffler F."/>
        </authorList>
    </citation>
    <scope>NUCLEOTIDE SEQUENCE</scope>
</reference>
<comment type="caution">
    <text evidence="1">The sequence shown here is derived from an EMBL/GenBank/DDBJ whole genome shotgun (WGS) entry which is preliminary data.</text>
</comment>
<name>A0A645E9A0_9ZZZZ</name>
<proteinExistence type="predicted"/>
<evidence type="ECO:0000313" key="1">
    <source>
        <dbReference type="EMBL" id="MPM98045.1"/>
    </source>
</evidence>
<accession>A0A645E9A0</accession>
<protein>
    <submittedName>
        <fullName evidence="1">Uncharacterized protein</fullName>
    </submittedName>
</protein>
<sequence length="75" mass="8441">MRSDIRVDECLRQRRIGADIGRRDISAAVGIKRNPNDLLHDGIEVDVRAVYRYARANVRRAARGGRPTDQRLVGG</sequence>
<gene>
    <name evidence="1" type="ORF">SDC9_145226</name>
</gene>
<dbReference type="AlphaFoldDB" id="A0A645E9A0"/>